<organism evidence="3">
    <name type="scientific">freshwater metagenome</name>
    <dbReference type="NCBI Taxonomy" id="449393"/>
    <lineage>
        <taxon>unclassified sequences</taxon>
        <taxon>metagenomes</taxon>
        <taxon>ecological metagenomes</taxon>
    </lineage>
</organism>
<feature type="transmembrane region" description="Helical" evidence="2">
    <location>
        <begin position="55"/>
        <end position="76"/>
    </location>
</feature>
<keyword evidence="2" id="KW-1133">Transmembrane helix</keyword>
<dbReference type="AlphaFoldDB" id="A0A6J5ZZF7"/>
<feature type="region of interest" description="Disordered" evidence="1">
    <location>
        <begin position="1"/>
        <end position="52"/>
    </location>
</feature>
<dbReference type="SUPFAM" id="SSF53850">
    <property type="entry name" value="Periplasmic binding protein-like II"/>
    <property type="match status" value="1"/>
</dbReference>
<protein>
    <submittedName>
        <fullName evidence="3">Unannotated protein</fullName>
    </submittedName>
</protein>
<reference evidence="3" key="1">
    <citation type="submission" date="2020-05" db="EMBL/GenBank/DDBJ databases">
        <authorList>
            <person name="Chiriac C."/>
            <person name="Salcher M."/>
            <person name="Ghai R."/>
            <person name="Kavagutti S V."/>
        </authorList>
    </citation>
    <scope>NUCLEOTIDE SEQUENCE</scope>
</reference>
<dbReference type="EMBL" id="CAESAO010000158">
    <property type="protein sequence ID" value="CAB4346636.1"/>
    <property type="molecule type" value="Genomic_DNA"/>
</dbReference>
<keyword evidence="2" id="KW-0812">Transmembrane</keyword>
<evidence type="ECO:0000256" key="1">
    <source>
        <dbReference type="SAM" id="MobiDB-lite"/>
    </source>
</evidence>
<proteinExistence type="predicted"/>
<evidence type="ECO:0000313" key="3">
    <source>
        <dbReference type="EMBL" id="CAB4346636.1"/>
    </source>
</evidence>
<evidence type="ECO:0000256" key="2">
    <source>
        <dbReference type="SAM" id="Phobius"/>
    </source>
</evidence>
<keyword evidence="2" id="KW-0472">Membrane</keyword>
<gene>
    <name evidence="3" type="ORF">UFOPK3522_01430</name>
</gene>
<name>A0A6J5ZZF7_9ZZZZ</name>
<accession>A0A6J5ZZF7</accession>
<sequence length="307" mass="30424">MSDEQPGDVRDTLSGLERRLREMEGDLRSGAAKPEAATGGPGGAKRDDRERRRPSGLLIGGLGAAALLIIVLIAVLSSSGSGTKSSGSGPSQIALGAGLSGSDAALGVAKLSGVRAASGDAAAEACAGTAGAALVIVQPAPKSVGCAGLQELATMTVSATAVAQRGGARGCLRSGQVAAQLRRPPGRLTRKRAVAVLKARRASAANTAASNASKAASLQAERRAAANAGNVFDAANNLSLVKVRDAAGKCIAPTAATLRSGTYPLSVRISLLARPDSATNPTVSAVDLALRKALSGAVPVEAAVRGR</sequence>
<feature type="compositionally biased region" description="Basic and acidic residues" evidence="1">
    <location>
        <begin position="7"/>
        <end position="27"/>
    </location>
</feature>